<evidence type="ECO:0000313" key="1">
    <source>
        <dbReference type="EMBL" id="KAI4369468.1"/>
    </source>
</evidence>
<organism evidence="1 2">
    <name type="scientific">Melastoma candidum</name>
    <dbReference type="NCBI Taxonomy" id="119954"/>
    <lineage>
        <taxon>Eukaryota</taxon>
        <taxon>Viridiplantae</taxon>
        <taxon>Streptophyta</taxon>
        <taxon>Embryophyta</taxon>
        <taxon>Tracheophyta</taxon>
        <taxon>Spermatophyta</taxon>
        <taxon>Magnoliopsida</taxon>
        <taxon>eudicotyledons</taxon>
        <taxon>Gunneridae</taxon>
        <taxon>Pentapetalae</taxon>
        <taxon>rosids</taxon>
        <taxon>malvids</taxon>
        <taxon>Myrtales</taxon>
        <taxon>Melastomataceae</taxon>
        <taxon>Melastomatoideae</taxon>
        <taxon>Melastomateae</taxon>
        <taxon>Melastoma</taxon>
    </lineage>
</organism>
<proteinExistence type="predicted"/>
<name>A0ACB9QW76_9MYRT</name>
<reference evidence="2" key="1">
    <citation type="journal article" date="2023" name="Front. Plant Sci.">
        <title>Chromosomal-level genome assembly of Melastoma candidum provides insights into trichome evolution.</title>
        <authorList>
            <person name="Zhong Y."/>
            <person name="Wu W."/>
            <person name="Sun C."/>
            <person name="Zou P."/>
            <person name="Liu Y."/>
            <person name="Dai S."/>
            <person name="Zhou R."/>
        </authorList>
    </citation>
    <scope>NUCLEOTIDE SEQUENCE [LARGE SCALE GENOMIC DNA]</scope>
</reference>
<protein>
    <submittedName>
        <fullName evidence="1">Uncharacterized protein</fullName>
    </submittedName>
</protein>
<comment type="caution">
    <text evidence="1">The sequence shown here is derived from an EMBL/GenBank/DDBJ whole genome shotgun (WGS) entry which is preliminary data.</text>
</comment>
<dbReference type="EMBL" id="CM042884">
    <property type="protein sequence ID" value="KAI4369468.1"/>
    <property type="molecule type" value="Genomic_DNA"/>
</dbReference>
<accession>A0ACB9QW76</accession>
<gene>
    <name evidence="1" type="ORF">MLD38_017905</name>
</gene>
<dbReference type="Proteomes" id="UP001057402">
    <property type="component" value="Chromosome 5"/>
</dbReference>
<evidence type="ECO:0000313" key="2">
    <source>
        <dbReference type="Proteomes" id="UP001057402"/>
    </source>
</evidence>
<keyword evidence="2" id="KW-1185">Reference proteome</keyword>
<sequence length="302" mass="33011">MGHKYLILQPNGPTVKPLAALSISATPCRPSSRAPPQVVILFHVRAPSGLSSVIIPSIYSASEAEKSLRLAFMEELMTRARDGDVSGVSDVVYDMIAAGMTPGPRSFHGWSPEQWTATWRAFLSQMQMNSRRRELSAEEMVRNKHLEDANALFIKGAKSGLRATDELYDLIIEEDCKVGDHSNVIEIFYEMEAAGWFVLPSALGSPSYHWGLCNDTASGNKCPFAFCFLEILQTAHAPGYTFGSPVYDEIISLCLGLGELDAAVAIAAEMESSRITVPDQSLDRVISTKKTVTDEDAFGREG</sequence>